<dbReference type="RefSeq" id="WP_261928018.1">
    <property type="nucleotide sequence ID" value="NZ_CALYLG010000378.1"/>
</dbReference>
<name>A0ABD7YPI5_9VIBR</name>
<dbReference type="EMBL" id="CP118712">
    <property type="protein sequence ID" value="WGK86990.1"/>
    <property type="molecule type" value="Genomic_DNA"/>
</dbReference>
<protein>
    <submittedName>
        <fullName evidence="1">Uncharacterized protein</fullName>
    </submittedName>
</protein>
<evidence type="ECO:0000313" key="1">
    <source>
        <dbReference type="EMBL" id="WGK86990.1"/>
    </source>
</evidence>
<organism evidence="1 2">
    <name type="scientific">Vibrio aestuarianus</name>
    <dbReference type="NCBI Taxonomy" id="28171"/>
    <lineage>
        <taxon>Bacteria</taxon>
        <taxon>Pseudomonadati</taxon>
        <taxon>Pseudomonadota</taxon>
        <taxon>Gammaproteobacteria</taxon>
        <taxon>Vibrionales</taxon>
        <taxon>Vibrionaceae</taxon>
        <taxon>Vibrio</taxon>
    </lineage>
</organism>
<evidence type="ECO:0000313" key="2">
    <source>
        <dbReference type="Proteomes" id="UP001241226"/>
    </source>
</evidence>
<sequence length="707" mass="81117">MKKELTRLNTINTLKTDHQYLLKQYAKNTVFLEKVGARRQSSNSMNIGGNIDVYGLKLASVGVGLKSGTIFDTNDEGSIRIHRFKQTMSTLWAGVSFKLSQCVELGSGGHTQCSATKTKYKKFANHKELAQYLNAKQSTLLSKQQRKALNAKSTTVRLLMQYVGNVDGEKVHHQYQSWPLQSKKNYKQGIKHSYTTSIGLSANAKLTFNSRYTWNAQAYSQVSKTYENTVETMTDDLTHNSMTIDDFHAVATFLNGRLPSINDPTEWIQFTHQLEKDIFDYTEVVKHSDYLKSLNSGSNHYRREKRRLEVKYGNVGRHQQLQFFYLTYTLLKDTVKNMQQTSSDASFSYNTQVDHIYSALQQIDFDYSVTRLDNLTKTRQQVHENKRDINNIVTVQVGPITLTIERLKRHFHHPSRVRSGDYQDVNITLAASTSLTQLLQLAGLKQQLYNVLVDHQVESFLDIDTLIQGNIGGFIAIQRRSFRPQDINLAFDDKLQQQFTRYYLEGEVMAGTSISSPLAAGLSIDANISYQQRQQQVMAEVINPDDLMYSLVRFNKLYKDANKNLSTPNNPWQQFVLSHKESYKTMFLTLAEQQGAITHQARALLAQIEEQGQSTITETGFFHTMQAYRDANKYNEINQSDSLFNQALLAFNQLLISQFDKTEALHRATWTKIPFKADRSQALDTKSKIINKFKLRHRVNTKILKRD</sequence>
<dbReference type="Proteomes" id="UP001241226">
    <property type="component" value="Chromosome 2"/>
</dbReference>
<reference evidence="1 2" key="1">
    <citation type="submission" date="2022-02" db="EMBL/GenBank/DDBJ databases">
        <title>Emergence and expansion in Europe of a Vibrio aestuarianus clonal complex pathogenic for oysters.</title>
        <authorList>
            <person name="Mesnil A."/>
            <person name="Travers M.-A."/>
        </authorList>
    </citation>
    <scope>NUCLEOTIDE SEQUENCE [LARGE SCALE GENOMIC DNA]</scope>
    <source>
        <strain evidence="1 2">U17</strain>
    </source>
</reference>
<dbReference type="AlphaFoldDB" id="A0ABD7YPI5"/>
<accession>A0ABD7YPI5</accession>
<gene>
    <name evidence="1" type="ORF">PYE67_18810</name>
</gene>
<proteinExistence type="predicted"/>